<dbReference type="Proteomes" id="UP001055115">
    <property type="component" value="Unassembled WGS sequence"/>
</dbReference>
<dbReference type="AlphaFoldDB" id="A0AA37PCU8"/>
<dbReference type="GeneID" id="73330908"/>
<gene>
    <name evidence="2" type="ORF">ColSpa_10106</name>
</gene>
<feature type="region of interest" description="Disordered" evidence="1">
    <location>
        <begin position="316"/>
        <end position="345"/>
    </location>
</feature>
<organism evidence="2 3">
    <name type="scientific">Colletotrichum spaethianum</name>
    <dbReference type="NCBI Taxonomy" id="700344"/>
    <lineage>
        <taxon>Eukaryota</taxon>
        <taxon>Fungi</taxon>
        <taxon>Dikarya</taxon>
        <taxon>Ascomycota</taxon>
        <taxon>Pezizomycotina</taxon>
        <taxon>Sordariomycetes</taxon>
        <taxon>Hypocreomycetidae</taxon>
        <taxon>Glomerellales</taxon>
        <taxon>Glomerellaceae</taxon>
        <taxon>Colletotrichum</taxon>
        <taxon>Colletotrichum spaethianum species complex</taxon>
    </lineage>
</organism>
<feature type="compositionally biased region" description="Low complexity" evidence="1">
    <location>
        <begin position="135"/>
        <end position="147"/>
    </location>
</feature>
<evidence type="ECO:0000313" key="2">
    <source>
        <dbReference type="EMBL" id="GKT49925.1"/>
    </source>
</evidence>
<feature type="region of interest" description="Disordered" evidence="1">
    <location>
        <begin position="1"/>
        <end position="170"/>
    </location>
</feature>
<feature type="compositionally biased region" description="Basic and acidic residues" evidence="1">
    <location>
        <begin position="1"/>
        <end position="16"/>
    </location>
</feature>
<evidence type="ECO:0000256" key="1">
    <source>
        <dbReference type="SAM" id="MobiDB-lite"/>
    </source>
</evidence>
<comment type="caution">
    <text evidence="2">The sequence shown here is derived from an EMBL/GenBank/DDBJ whole genome shotgun (WGS) entry which is preliminary data.</text>
</comment>
<evidence type="ECO:0000313" key="3">
    <source>
        <dbReference type="Proteomes" id="UP001055115"/>
    </source>
</evidence>
<sequence>MSPHHPREVSGGDSDHHRHTLPGAKQQYQFQTGNLRDVEEEYESMSPSPELKRRRFNGMGHYQAVSSPGPYTGHPLSRQPRSSLSMPPTPPVAGYGPLPGPSALARTGNMAPPPRPHHPAYAGPSRGPGFDESLRLPPLQTQTSPPLNRENDSNDRPSAHPTAGLGISNPRDSYAQSLEAMIMTIPFLSKLKVLQKISPTLAPSGPNSPDIEIRGAVIAVEGADPRQLEQVGTAVHRSLLGLGEIDLKTWSDGPSMPVSVLSAEEDTMMNDTASVGSSRKSSHSQPSLQTSELFSKYMQTMMKWHEKSREIVKHVSTRPVSGSDGPPLTRRASDGEIVGSRHSSVSAPGISKTPIALLPAGFSLSISDKFACMIPIADSYAPVDHWQWMSTLWRGIIGPDLVIYVKSVAEDEVTRGGAVEFRGPGVMVVRIAHSKSLDEKTERRISFEVVEWIRGGSYQEGFGRG</sequence>
<evidence type="ECO:0008006" key="4">
    <source>
        <dbReference type="Google" id="ProtNLM"/>
    </source>
</evidence>
<protein>
    <recommendedName>
        <fullName evidence="4">HMG box protein</fullName>
    </recommendedName>
</protein>
<feature type="compositionally biased region" description="Basic and acidic residues" evidence="1">
    <location>
        <begin position="149"/>
        <end position="158"/>
    </location>
</feature>
<keyword evidence="3" id="KW-1185">Reference proteome</keyword>
<dbReference type="EMBL" id="BQXU01000033">
    <property type="protein sequence ID" value="GKT49925.1"/>
    <property type="molecule type" value="Genomic_DNA"/>
</dbReference>
<accession>A0AA37PCU8</accession>
<dbReference type="RefSeq" id="XP_049132275.1">
    <property type="nucleotide sequence ID" value="XM_049276318.1"/>
</dbReference>
<reference evidence="2 3" key="1">
    <citation type="submission" date="2022-03" db="EMBL/GenBank/DDBJ databases">
        <title>Genome data of Colletotrichum spp.</title>
        <authorList>
            <person name="Utami Y.D."/>
            <person name="Hiruma K."/>
        </authorList>
    </citation>
    <scope>NUCLEOTIDE SEQUENCE [LARGE SCALE GENOMIC DNA]</scope>
    <source>
        <strain evidence="2 3">MAFF 239500</strain>
    </source>
</reference>
<name>A0AA37PCU8_9PEZI</name>
<proteinExistence type="predicted"/>